<evidence type="ECO:0000313" key="2">
    <source>
        <dbReference type="Proteomes" id="UP000198639"/>
    </source>
</evidence>
<accession>A0A1I1JWV4</accession>
<dbReference type="Proteomes" id="UP000198639">
    <property type="component" value="Unassembled WGS sequence"/>
</dbReference>
<reference evidence="2" key="1">
    <citation type="submission" date="2016-10" db="EMBL/GenBank/DDBJ databases">
        <authorList>
            <person name="Varghese N."/>
            <person name="Submissions S."/>
        </authorList>
    </citation>
    <scope>NUCLEOTIDE SEQUENCE [LARGE SCALE GENOMIC DNA]</scope>
    <source>
        <strain evidence="2">CGMCC 1.12041</strain>
    </source>
</reference>
<name>A0A1I1JWV4_9BURK</name>
<dbReference type="RefSeq" id="WP_091873711.1">
    <property type="nucleotide sequence ID" value="NZ_FOLD01000007.1"/>
</dbReference>
<protein>
    <submittedName>
        <fullName evidence="1">Uncharacterized protein</fullName>
    </submittedName>
</protein>
<sequence length="245" mass="26690">MRKVNELPSSYGLIFRVSFGHAFFADGTLRALRIVPVPACHDMLRRAGLLLRAQEDGIAAYGDAKAVQRLRLHIAEAGASLRMGFQVFLTDPLFFEYTAPAWPKGKLLFLDTSRAFPDAAGRQRLHATSSVPVSAFLDRDHADLAPIFGKHVLAPAPAMALQVVVSSALLEASEPGQRHFHAHFDAAGVALAGDGDFQHFGAANIADDRRAHVFPSKRAIAKREVGPLRFHLRAAARRKADSRSP</sequence>
<evidence type="ECO:0000313" key="1">
    <source>
        <dbReference type="EMBL" id="SFC53117.1"/>
    </source>
</evidence>
<organism evidence="1 2">
    <name type="scientific">Massilia yuzhufengensis</name>
    <dbReference type="NCBI Taxonomy" id="1164594"/>
    <lineage>
        <taxon>Bacteria</taxon>
        <taxon>Pseudomonadati</taxon>
        <taxon>Pseudomonadota</taxon>
        <taxon>Betaproteobacteria</taxon>
        <taxon>Burkholderiales</taxon>
        <taxon>Oxalobacteraceae</taxon>
        <taxon>Telluria group</taxon>
        <taxon>Massilia</taxon>
    </lineage>
</organism>
<dbReference type="OrthoDB" id="9135113at2"/>
<keyword evidence="2" id="KW-1185">Reference proteome</keyword>
<proteinExistence type="predicted"/>
<dbReference type="EMBL" id="FOLD01000007">
    <property type="protein sequence ID" value="SFC53117.1"/>
    <property type="molecule type" value="Genomic_DNA"/>
</dbReference>
<dbReference type="STRING" id="1164594.SAMN05216204_10763"/>
<gene>
    <name evidence="1" type="ORF">SAMN05216204_10763</name>
</gene>
<dbReference type="AlphaFoldDB" id="A0A1I1JWV4"/>